<dbReference type="EMBL" id="PDUD01000075">
    <property type="protein sequence ID" value="PHN00777.1"/>
    <property type="molecule type" value="Genomic_DNA"/>
</dbReference>
<dbReference type="RefSeq" id="WP_143473753.1">
    <property type="nucleotide sequence ID" value="NZ_PDUD01000075.1"/>
</dbReference>
<gene>
    <name evidence="1" type="ORF">CRP01_40445</name>
</gene>
<organism evidence="1 2">
    <name type="scientific">Flavilitoribacter nigricans (strain ATCC 23147 / DSM 23189 / NBRC 102662 / NCIMB 1420 / SS-2)</name>
    <name type="common">Lewinella nigricans</name>
    <dbReference type="NCBI Taxonomy" id="1122177"/>
    <lineage>
        <taxon>Bacteria</taxon>
        <taxon>Pseudomonadati</taxon>
        <taxon>Bacteroidota</taxon>
        <taxon>Saprospiria</taxon>
        <taxon>Saprospirales</taxon>
        <taxon>Lewinellaceae</taxon>
        <taxon>Flavilitoribacter</taxon>
    </lineage>
</organism>
<keyword evidence="2" id="KW-1185">Reference proteome</keyword>
<protein>
    <submittedName>
        <fullName evidence="1">Uncharacterized protein</fullName>
    </submittedName>
</protein>
<evidence type="ECO:0000313" key="1">
    <source>
        <dbReference type="EMBL" id="PHN00777.1"/>
    </source>
</evidence>
<dbReference type="Proteomes" id="UP000223913">
    <property type="component" value="Unassembled WGS sequence"/>
</dbReference>
<sequence length="298" mass="34583">MKMRCLTLVALSLVLSNCNPPEEPEISDPASDRWGPVNYQINALYENDSTAYYVQLQTDDRLHYAVEPTPEAELPFRFYASTFEHYREIIISSPYPIRPNWFQIASSECLDPGNTATGIEFTVTTAREKDYLLIARLDSTYWKCLQTTDQPIYFAFQILETYPVLPTPFYLRGFYDQQQELIHLKAQSDTAGIWHPTYDYQVFQEPGPKDFSMRISQHPQLGTEQSLLRIGSSMQLVPHSVWIGLAGECLEQADWEVHRNRLNDRFLLDVVIPDCYLDCLQEVADGFEFEVEFFQYIP</sequence>
<reference evidence="1 2" key="1">
    <citation type="submission" date="2017-10" db="EMBL/GenBank/DDBJ databases">
        <title>The draft genome sequence of Lewinella nigricans NBRC 102662.</title>
        <authorList>
            <person name="Wang K."/>
        </authorList>
    </citation>
    <scope>NUCLEOTIDE SEQUENCE [LARGE SCALE GENOMIC DNA]</scope>
    <source>
        <strain evidence="1 2">NBRC 102662</strain>
    </source>
</reference>
<comment type="caution">
    <text evidence="1">The sequence shown here is derived from an EMBL/GenBank/DDBJ whole genome shotgun (WGS) entry which is preliminary data.</text>
</comment>
<evidence type="ECO:0000313" key="2">
    <source>
        <dbReference type="Proteomes" id="UP000223913"/>
    </source>
</evidence>
<dbReference type="AlphaFoldDB" id="A0A2D0MX45"/>
<proteinExistence type="predicted"/>
<name>A0A2D0MX45_FLAN2</name>
<accession>A0A2D0MX45</accession>